<feature type="region of interest" description="Disordered" evidence="2">
    <location>
        <begin position="152"/>
        <end position="228"/>
    </location>
</feature>
<evidence type="ECO:0000256" key="2">
    <source>
        <dbReference type="SAM" id="MobiDB-lite"/>
    </source>
</evidence>
<reference evidence="3 4" key="1">
    <citation type="journal article" date="2024" name="J. Plant Pathol.">
        <title>Sequence and assembly of the genome of Seiridium unicorne, isolate CBS 538.82, causal agent of cypress canker disease.</title>
        <authorList>
            <person name="Scali E."/>
            <person name="Rocca G.D."/>
            <person name="Danti R."/>
            <person name="Garbelotto M."/>
            <person name="Barberini S."/>
            <person name="Baroncelli R."/>
            <person name="Emiliani G."/>
        </authorList>
    </citation>
    <scope>NUCLEOTIDE SEQUENCE [LARGE SCALE GENOMIC DNA]</scope>
    <source>
        <strain evidence="3 4">BM-138-508</strain>
    </source>
</reference>
<feature type="compositionally biased region" description="Polar residues" evidence="2">
    <location>
        <begin position="176"/>
        <end position="186"/>
    </location>
</feature>
<feature type="region of interest" description="Disordered" evidence="2">
    <location>
        <begin position="313"/>
        <end position="358"/>
    </location>
</feature>
<evidence type="ECO:0000313" key="3">
    <source>
        <dbReference type="EMBL" id="KAK9422537.1"/>
    </source>
</evidence>
<sequence>MKAFSGMINEALTTFSNTIATCCGWSDEKPHYVSEKSFEVYDHQPSFVPPPPVEPMRYTRGVSPSWEQAPGKRHEHTRTGFSMRKRFFPSKSRSRRPQISAPSDFRHVTSGGMGFSSHEDQPRFRPRSFRPLELSIYKPNNRLSSMMPYFNYPSPPVTPPQRAMAPSSDSEDSFSLKHQQSSSTLSFHIPRKPANLGSVFDSPQSSAIKRPSPARLRTKTPPKVQSPAMDDLIERVATAMLERDVLQEQIEDVIERQSIYVSSRPSTANGPRPSTARSIVDVDMEPMPQVPALPPNAPSFSERLSFDRPRTAPIKAQAPPAPPANSLPQGQRGYVTSPGSRRVEGRVPPPPLPLRLRPPLRKKKSFSHVSNWLGFPGDVQHTRNLSLDSVTNKPLPIPKDGGFYEVAAPARKSSFGSDDTVSDWTSSDAEIEEQTAPTSWSPSSSATIRAVDPPRAVVLGQAPWRESVVGVAF</sequence>
<evidence type="ECO:0000313" key="4">
    <source>
        <dbReference type="Proteomes" id="UP001408356"/>
    </source>
</evidence>
<organism evidence="3 4">
    <name type="scientific">Seiridium unicorne</name>
    <dbReference type="NCBI Taxonomy" id="138068"/>
    <lineage>
        <taxon>Eukaryota</taxon>
        <taxon>Fungi</taxon>
        <taxon>Dikarya</taxon>
        <taxon>Ascomycota</taxon>
        <taxon>Pezizomycotina</taxon>
        <taxon>Sordariomycetes</taxon>
        <taxon>Xylariomycetidae</taxon>
        <taxon>Amphisphaeriales</taxon>
        <taxon>Sporocadaceae</taxon>
        <taxon>Seiridium</taxon>
    </lineage>
</organism>
<comment type="caution">
    <text evidence="3">The sequence shown here is derived from an EMBL/GenBank/DDBJ whole genome shotgun (WGS) entry which is preliminary data.</text>
</comment>
<feature type="compositionally biased region" description="Low complexity" evidence="2">
    <location>
        <begin position="417"/>
        <end position="428"/>
    </location>
</feature>
<evidence type="ECO:0000256" key="1">
    <source>
        <dbReference type="SAM" id="Coils"/>
    </source>
</evidence>
<protein>
    <submittedName>
        <fullName evidence="3">Uncharacterized protein</fullName>
    </submittedName>
</protein>
<feature type="region of interest" description="Disordered" evidence="2">
    <location>
        <begin position="410"/>
        <end position="447"/>
    </location>
</feature>
<proteinExistence type="predicted"/>
<accession>A0ABR2V6K2</accession>
<keyword evidence="4" id="KW-1185">Reference proteome</keyword>
<feature type="coiled-coil region" evidence="1">
    <location>
        <begin position="229"/>
        <end position="256"/>
    </location>
</feature>
<dbReference type="Proteomes" id="UP001408356">
    <property type="component" value="Unassembled WGS sequence"/>
</dbReference>
<name>A0ABR2V6K2_9PEZI</name>
<dbReference type="EMBL" id="JARVKF010000112">
    <property type="protein sequence ID" value="KAK9422537.1"/>
    <property type="molecule type" value="Genomic_DNA"/>
</dbReference>
<gene>
    <name evidence="3" type="ORF">SUNI508_00400</name>
</gene>
<keyword evidence="1" id="KW-0175">Coiled coil</keyword>
<feature type="compositionally biased region" description="Low complexity" evidence="2">
    <location>
        <begin position="435"/>
        <end position="447"/>
    </location>
</feature>
<feature type="region of interest" description="Disordered" evidence="2">
    <location>
        <begin position="88"/>
        <end position="125"/>
    </location>
</feature>